<proteinExistence type="predicted"/>
<protein>
    <submittedName>
        <fullName evidence="1">Uncharacterized protein</fullName>
    </submittedName>
</protein>
<evidence type="ECO:0000313" key="1">
    <source>
        <dbReference type="EMBL" id="GEA59782.1"/>
    </source>
</evidence>
<comment type="caution">
    <text evidence="1">The sequence shown here is derived from an EMBL/GenBank/DDBJ whole genome shotgun (WGS) entry which is preliminary data.</text>
</comment>
<sequence length="78" mass="8674">MSHSSIALYAINSNGNRTLSDTFSGSYRQCAFLFSQMSNEYAPEGSNSYQVLFLDDNESVVSTKLLRNVMDGDVLFFA</sequence>
<gene>
    <name evidence="1" type="ORF">VCO01S_09750</name>
</gene>
<dbReference type="EMBL" id="BJLH01000004">
    <property type="protein sequence ID" value="GEA59782.1"/>
    <property type="molecule type" value="Genomic_DNA"/>
</dbReference>
<dbReference type="RefSeq" id="WP_141269896.1">
    <property type="nucleotide sequence ID" value="NZ_BJLH01000004.1"/>
</dbReference>
<organism evidence="1 2">
    <name type="scientific">Vibrio comitans NBRC 102076</name>
    <dbReference type="NCBI Taxonomy" id="1219078"/>
    <lineage>
        <taxon>Bacteria</taxon>
        <taxon>Pseudomonadati</taxon>
        <taxon>Pseudomonadota</taxon>
        <taxon>Gammaproteobacteria</taxon>
        <taxon>Vibrionales</taxon>
        <taxon>Vibrionaceae</taxon>
        <taxon>Vibrio</taxon>
    </lineage>
</organism>
<dbReference type="Proteomes" id="UP000318242">
    <property type="component" value="Unassembled WGS sequence"/>
</dbReference>
<dbReference type="AlphaFoldDB" id="A0A4Y3IL99"/>
<name>A0A4Y3IL99_9VIBR</name>
<reference evidence="1 2" key="1">
    <citation type="submission" date="2019-06" db="EMBL/GenBank/DDBJ databases">
        <title>Whole genome shotgun sequence of Vibrio comitans NBRC 102076.</title>
        <authorList>
            <person name="Hosoyama A."/>
            <person name="Uohara A."/>
            <person name="Ohji S."/>
            <person name="Ichikawa N."/>
        </authorList>
    </citation>
    <scope>NUCLEOTIDE SEQUENCE [LARGE SCALE GENOMIC DNA]</scope>
    <source>
        <strain evidence="1 2">NBRC 102076</strain>
    </source>
</reference>
<accession>A0A4Y3IL99</accession>
<evidence type="ECO:0000313" key="2">
    <source>
        <dbReference type="Proteomes" id="UP000318242"/>
    </source>
</evidence>
<keyword evidence="2" id="KW-1185">Reference proteome</keyword>